<dbReference type="SUPFAM" id="SSF50998">
    <property type="entry name" value="Quinoprotein alcohol dehydrogenase-like"/>
    <property type="match status" value="1"/>
</dbReference>
<keyword evidence="7" id="KW-1185">Reference proteome</keyword>
<dbReference type="InterPro" id="IPR011047">
    <property type="entry name" value="Quinoprotein_ADH-like_sf"/>
</dbReference>
<dbReference type="PROSITE" id="PS00138">
    <property type="entry name" value="SUBTILASE_SER"/>
    <property type="match status" value="1"/>
</dbReference>
<accession>A0ABV1VZE7</accession>
<dbReference type="SUPFAM" id="SSF52743">
    <property type="entry name" value="Subtilisin-like"/>
    <property type="match status" value="1"/>
</dbReference>
<evidence type="ECO:0000256" key="4">
    <source>
        <dbReference type="SAM" id="MobiDB-lite"/>
    </source>
</evidence>
<dbReference type="InterPro" id="IPR000209">
    <property type="entry name" value="Peptidase_S8/S53_dom"/>
</dbReference>
<keyword evidence="3" id="KW-0720">Serine protease</keyword>
<organism evidence="6 7">
    <name type="scientific">Streptomyces carpinensis</name>
    <dbReference type="NCBI Taxonomy" id="66369"/>
    <lineage>
        <taxon>Bacteria</taxon>
        <taxon>Bacillati</taxon>
        <taxon>Actinomycetota</taxon>
        <taxon>Actinomycetes</taxon>
        <taxon>Kitasatosporales</taxon>
        <taxon>Streptomycetaceae</taxon>
        <taxon>Streptomyces</taxon>
    </lineage>
</organism>
<comment type="caution">
    <text evidence="6">The sequence shown here is derived from an EMBL/GenBank/DDBJ whole genome shotgun (WGS) entry which is preliminary data.</text>
</comment>
<gene>
    <name evidence="6" type="ORF">ABT317_09860</name>
</gene>
<evidence type="ECO:0000256" key="3">
    <source>
        <dbReference type="ARBA" id="ARBA00022825"/>
    </source>
</evidence>
<evidence type="ECO:0000256" key="1">
    <source>
        <dbReference type="ARBA" id="ARBA00022670"/>
    </source>
</evidence>
<evidence type="ECO:0000313" key="7">
    <source>
        <dbReference type="Proteomes" id="UP001458415"/>
    </source>
</evidence>
<feature type="domain" description="Peptidase S8/S53" evidence="5">
    <location>
        <begin position="335"/>
        <end position="581"/>
    </location>
</feature>
<name>A0ABV1VZE7_9ACTN</name>
<feature type="region of interest" description="Disordered" evidence="4">
    <location>
        <begin position="1"/>
        <end position="46"/>
    </location>
</feature>
<dbReference type="Pfam" id="PF00082">
    <property type="entry name" value="Peptidase_S8"/>
    <property type="match status" value="1"/>
</dbReference>
<feature type="region of interest" description="Disordered" evidence="4">
    <location>
        <begin position="422"/>
        <end position="465"/>
    </location>
</feature>
<evidence type="ECO:0000313" key="6">
    <source>
        <dbReference type="EMBL" id="MER6977307.1"/>
    </source>
</evidence>
<evidence type="ECO:0000256" key="2">
    <source>
        <dbReference type="ARBA" id="ARBA00022801"/>
    </source>
</evidence>
<proteinExistence type="predicted"/>
<sequence length="1343" mass="136570">MSSAVALAVPAQAAPQPAAMPSARTPLDGTSSGRAVPKPPAQHQGAVPGQVLVTLDPTTSVTGHQVAGTRQAARVPQTSSPDLDAKLRSVGAKSLRPLFPGLSASAAGDLTSAARSRLGDDAADLSRTYVLQTGRRDSAAVARALRGTPGVSYAEPDRYVNTMNSGARPLPSAVTKAAKTVTAKPAQGTDPASVPENYGLNTSAQALLNAGGVDAVGAFSLLGHYGQQPGDGETITNVSIGDLTDQSMADGGDDYVRSNGPTTVVRDGRRYLDLPSMPLIPTYVAGDDGSLDGAASTENQDPALGEAMLDFSVMAPMAHDRQRPEATGSGYTDLLGIAPGADYRLVVPQQPTIDRIAGALLAAAHQSPRPDVITASLGFGTDAEGFPGRYLEDDPFIRSVVASIVQRDGIVVSISSNDGTRLYTPASVGPDGGSTPTDLAPGEKSATNIDDDAESTTPSKVPDSGAIAVGGTTLDDTLAQGADGAATTAETRISGFGTFSSGFGTRVDVSAPSDNVLAFSHPAGGSAQDVSVSLNGGTSASAPEVAAAAAVVLQAGRLGGHNLTPAQVRDVLKQTGRDVPTPPQIDRTLHVGPQIDVTAATERALDRPAGTPSLVRLSVAHRVTIGGLGSDFTETTDQDRIDLGDAASGGTGEGLVGPVTFAGDVMGLDGEHAQYTLTVGSTVFRSDGPAIRVTPHQLLAAAGLPDVSTTDRRVTVTYRVAVDGRTRATATRTLTVGPSDGRYAEATAPKAPAVVTEGHPVTVSYDLTGVENVSAPQLVVSGVGHWNPTLGPVFSAAWHQELTGTKGTVTVPADAFSGGGGIYGIGISTSGFGGIPTAVRYGEFAPVRVAGGTAADRPAAPTLTGKNRVEGHTAEVTRVAPGFDLHYDVRGVHQAAYAEVEFSAPGPTVYGSVNTFTNADGDQLDNDGVNTPSVVHRVLPATSGSLHLDALALGLAGSDSYGVRVFALDKDHHIVGQASPSSTLAVDDGLAPDGSTVLSFAAAGSDSVAALRTTSGGTELRRYSTATGDYGAVIASDAGNGSDYEVLGVAGDAHRALAVHQAAPGGDVRVETWNTATGTLVGSTTLKAGQYTFVAGRVDAVHDRGAVLLRGSDNSDLVLPVDLATGTSGDPIPADLPGVPKGTYTLLDFDTSSGAVYLAKGASAFLCLGGMVVPRVDLTTRAVTEAGSMPGCSYGFDSDNQGHLYDLSATAISTKIVPTAVLTGLDTATGDQDASITVRQGAPTSMAIDGKNKIAVVSYPTPPGQAYFGYQQPLVLDSNATSQLVIIDLASGTVLRTLSGFTVAAHGGSLVHGGQMNSIQLDPSTRTGWTYGAFDLQVQQFSY</sequence>
<keyword evidence="2" id="KW-0378">Hydrolase</keyword>
<dbReference type="Proteomes" id="UP001458415">
    <property type="component" value="Unassembled WGS sequence"/>
</dbReference>
<dbReference type="InterPro" id="IPR023828">
    <property type="entry name" value="Peptidase_S8_Ser-AS"/>
</dbReference>
<dbReference type="Gene3D" id="3.40.50.200">
    <property type="entry name" value="Peptidase S8/S53 domain"/>
    <property type="match status" value="1"/>
</dbReference>
<protein>
    <submittedName>
        <fullName evidence="6">S8 family serine peptidase</fullName>
    </submittedName>
</protein>
<keyword evidence="1" id="KW-0645">Protease</keyword>
<dbReference type="InterPro" id="IPR036852">
    <property type="entry name" value="Peptidase_S8/S53_dom_sf"/>
</dbReference>
<reference evidence="6 7" key="1">
    <citation type="submission" date="2024-06" db="EMBL/GenBank/DDBJ databases">
        <title>The Natural Products Discovery Center: Release of the First 8490 Sequenced Strains for Exploring Actinobacteria Biosynthetic Diversity.</title>
        <authorList>
            <person name="Kalkreuter E."/>
            <person name="Kautsar S.A."/>
            <person name="Yang D."/>
            <person name="Bader C.D."/>
            <person name="Teijaro C.N."/>
            <person name="Fluegel L."/>
            <person name="Davis C.M."/>
            <person name="Simpson J.R."/>
            <person name="Lauterbach L."/>
            <person name="Steele A.D."/>
            <person name="Gui C."/>
            <person name="Meng S."/>
            <person name="Li G."/>
            <person name="Viehrig K."/>
            <person name="Ye F."/>
            <person name="Su P."/>
            <person name="Kiefer A.F."/>
            <person name="Nichols A."/>
            <person name="Cepeda A.J."/>
            <person name="Yan W."/>
            <person name="Fan B."/>
            <person name="Jiang Y."/>
            <person name="Adhikari A."/>
            <person name="Zheng C.-J."/>
            <person name="Schuster L."/>
            <person name="Cowan T.M."/>
            <person name="Smanski M.J."/>
            <person name="Chevrette M.G."/>
            <person name="De Carvalho L.P.S."/>
            <person name="Shen B."/>
        </authorList>
    </citation>
    <scope>NUCLEOTIDE SEQUENCE [LARGE SCALE GENOMIC DNA]</scope>
    <source>
        <strain evidence="6 7">NPDC000634</strain>
    </source>
</reference>
<feature type="compositionally biased region" description="Low complexity" evidence="4">
    <location>
        <begin position="1"/>
        <end position="23"/>
    </location>
</feature>
<evidence type="ECO:0000259" key="5">
    <source>
        <dbReference type="Pfam" id="PF00082"/>
    </source>
</evidence>
<dbReference type="EMBL" id="JBEPCU010000111">
    <property type="protein sequence ID" value="MER6977307.1"/>
    <property type="molecule type" value="Genomic_DNA"/>
</dbReference>